<dbReference type="InterPro" id="IPR006917">
    <property type="entry name" value="SOUL_heme-bd"/>
</dbReference>
<sequence length="165" mass="17895">MTEQQRYEVLQEYSGFELRRYPAHLAAQVTVNADFEQGGGSAFSQLFGYLRSGQISMTAPVLVQSGDPEGCVTVAFILPRSLPASDVPVPADPAVSVVEIPEGRGAAAGFSGRWTSRNFLNQDAELENAVRGAGLVPLGPTRFALFDPPYKPAFLRRNEVIRPVK</sequence>
<reference evidence="1 2" key="1">
    <citation type="submission" date="2021-05" db="EMBL/GenBank/DDBJ databases">
        <title>Novel species in genus Arthrobacter.</title>
        <authorList>
            <person name="Zhang G."/>
        </authorList>
    </citation>
    <scope>NUCLEOTIDE SEQUENCE [LARGE SCALE GENOMIC DNA]</scope>
    <source>
        <strain evidence="2">zg-ZUI227</strain>
    </source>
</reference>
<dbReference type="PANTHER" id="PTHR11220:SF1">
    <property type="entry name" value="HEME-BINDING PROTEIN 2"/>
    <property type="match status" value="1"/>
</dbReference>
<dbReference type="Pfam" id="PF04832">
    <property type="entry name" value="SOUL"/>
    <property type="match status" value="1"/>
</dbReference>
<protein>
    <submittedName>
        <fullName evidence="1">Heme-binding protein</fullName>
    </submittedName>
</protein>
<gene>
    <name evidence="1" type="ORF">KKR91_08910</name>
</gene>
<dbReference type="InterPro" id="IPR011256">
    <property type="entry name" value="Reg_factor_effector_dom_sf"/>
</dbReference>
<dbReference type="Gene3D" id="3.20.80.10">
    <property type="entry name" value="Regulatory factor, effector binding domain"/>
    <property type="match status" value="1"/>
</dbReference>
<evidence type="ECO:0000313" key="2">
    <source>
        <dbReference type="Proteomes" id="UP000676885"/>
    </source>
</evidence>
<name>A0A975M2D4_9MICC</name>
<accession>A0A975M2D4</accession>
<dbReference type="PANTHER" id="PTHR11220">
    <property type="entry name" value="HEME-BINDING PROTEIN-RELATED"/>
    <property type="match status" value="1"/>
</dbReference>
<dbReference type="Proteomes" id="UP000676885">
    <property type="component" value="Chromosome"/>
</dbReference>
<keyword evidence="2" id="KW-1185">Reference proteome</keyword>
<dbReference type="RefSeq" id="WP_210228776.1">
    <property type="nucleotide sequence ID" value="NZ_CP076022.1"/>
</dbReference>
<dbReference type="EMBL" id="CP076022">
    <property type="protein sequence ID" value="QWC08678.1"/>
    <property type="molecule type" value="Genomic_DNA"/>
</dbReference>
<dbReference type="KEGG" id="ajg:KKR91_08910"/>
<dbReference type="SUPFAM" id="SSF55136">
    <property type="entry name" value="Probable bacterial effector-binding domain"/>
    <property type="match status" value="1"/>
</dbReference>
<proteinExistence type="predicted"/>
<dbReference type="AlphaFoldDB" id="A0A975M2D4"/>
<organism evidence="1 2">
    <name type="scientific">Arthrobacter jiangjiafuii</name>
    <dbReference type="NCBI Taxonomy" id="2817475"/>
    <lineage>
        <taxon>Bacteria</taxon>
        <taxon>Bacillati</taxon>
        <taxon>Actinomycetota</taxon>
        <taxon>Actinomycetes</taxon>
        <taxon>Micrococcales</taxon>
        <taxon>Micrococcaceae</taxon>
        <taxon>Arthrobacter</taxon>
    </lineage>
</organism>
<evidence type="ECO:0000313" key="1">
    <source>
        <dbReference type="EMBL" id="QWC08678.1"/>
    </source>
</evidence>